<feature type="region of interest" description="Disordered" evidence="1">
    <location>
        <begin position="505"/>
        <end position="532"/>
    </location>
</feature>
<proteinExistence type="predicted"/>
<feature type="region of interest" description="Disordered" evidence="1">
    <location>
        <begin position="330"/>
        <end position="367"/>
    </location>
</feature>
<keyword evidence="3" id="KW-1185">Reference proteome</keyword>
<feature type="compositionally biased region" description="Basic and acidic residues" evidence="1">
    <location>
        <begin position="687"/>
        <end position="700"/>
    </location>
</feature>
<evidence type="ECO:0000256" key="1">
    <source>
        <dbReference type="SAM" id="MobiDB-lite"/>
    </source>
</evidence>
<feature type="region of interest" description="Disordered" evidence="1">
    <location>
        <begin position="396"/>
        <end position="431"/>
    </location>
</feature>
<reference evidence="2 3" key="1">
    <citation type="journal article" date="2024" name="IMA Fungus">
        <title>IMA Genome - F19 : A genome assembly and annotation guide to empower mycologists, including annotated draft genome sequences of Ceratocystis pirilliformis, Diaporthe australafricana, Fusarium ophioides, Paecilomyces lecythidis, and Sporothrix stenoceras.</title>
        <authorList>
            <person name="Aylward J."/>
            <person name="Wilson A.M."/>
            <person name="Visagie C.M."/>
            <person name="Spraker J."/>
            <person name="Barnes I."/>
            <person name="Buitendag C."/>
            <person name="Ceriani C."/>
            <person name="Del Mar Angel L."/>
            <person name="du Plessis D."/>
            <person name="Fuchs T."/>
            <person name="Gasser K."/>
            <person name="Kramer D."/>
            <person name="Li W."/>
            <person name="Munsamy K."/>
            <person name="Piso A."/>
            <person name="Price J.L."/>
            <person name="Sonnekus B."/>
            <person name="Thomas C."/>
            <person name="van der Nest A."/>
            <person name="van Dijk A."/>
            <person name="van Heerden A."/>
            <person name="van Vuuren N."/>
            <person name="Yilmaz N."/>
            <person name="Duong T.A."/>
            <person name="van der Merwe N.A."/>
            <person name="Wingfield M.J."/>
            <person name="Wingfield B.D."/>
        </authorList>
    </citation>
    <scope>NUCLEOTIDE SEQUENCE [LARGE SCALE GENOMIC DNA]</scope>
    <source>
        <strain evidence="2 3">CMW 18300</strain>
    </source>
</reference>
<organism evidence="2 3">
    <name type="scientific">Diaporthe australafricana</name>
    <dbReference type="NCBI Taxonomy" id="127596"/>
    <lineage>
        <taxon>Eukaryota</taxon>
        <taxon>Fungi</taxon>
        <taxon>Dikarya</taxon>
        <taxon>Ascomycota</taxon>
        <taxon>Pezizomycotina</taxon>
        <taxon>Sordariomycetes</taxon>
        <taxon>Sordariomycetidae</taxon>
        <taxon>Diaporthales</taxon>
        <taxon>Diaporthaceae</taxon>
        <taxon>Diaporthe</taxon>
    </lineage>
</organism>
<dbReference type="Proteomes" id="UP001583177">
    <property type="component" value="Unassembled WGS sequence"/>
</dbReference>
<sequence>MDLSAPKSFPWIRLPKHIQQEILSYVVLPDGPHKPLVIGNQDHRDHVQNGAVPIFLALGSWISYVDAMSILYREVHMDISVHRRSSVTFLTSPGFLGPRCMVSKLRMYFDIKKSLPFFDTGHTIAQSKGKLIKMNAPTALRCMKVHGRLSEVEFFIDNSAASAGMGLNYLPMAEMQLVSRESFPVSGNCKTASGIGVRPNVAQAETVIAPAFLACRAWQSGFLPLLEDGAFQHGASLGLVFNGQDSDQGHNVGNDSGNLIVHVDGANLMRYWLGGTIVELLDGLGQHSSWIDPFTLAHRQAGIPERNDVTAANPCIASSLDEDAVIDSIELDNDRAPSPTKGLDSSLEASSRNRGHSASHDDRRPSTKYQAYFVEADSSDGEEISILHQRFGMGSSVRANRSPVSPSRSGSPKRAGVVPTCSDSTESPSNQEFEVFGMVSQESVSLGEDHDVDSIGPYLTDSSGPDPREEEAPETPKREVLASHERSSPEIIGYKNATIQSLPTAEDGCASTSHTNKATKTGPERNISGASRRLLNETLNVRLRDASETAPTSLPQATRSGIPSSSSKDLSKEASGLDIVESEDIVMGRKASLPRIDGQAESSAAARKIAKKAAKKEAKKKKREAKSRTIGDSVDMNSIDTVSQMANQAVLATDPTAPTPQPSHSVQNDKSKDGGDTLPCSASASNHSDKRRELASHDETSGPSQHSHHSRSRRRARELKEKQLGLLKNLEALAWEREQTLMK</sequence>
<feature type="compositionally biased region" description="Basic and acidic residues" evidence="1">
    <location>
        <begin position="474"/>
        <end position="486"/>
    </location>
</feature>
<feature type="compositionally biased region" description="Basic residues" evidence="1">
    <location>
        <begin position="706"/>
        <end position="717"/>
    </location>
</feature>
<feature type="compositionally biased region" description="Polar residues" evidence="1">
    <location>
        <begin position="549"/>
        <end position="559"/>
    </location>
</feature>
<accession>A0ABR3W7L0</accession>
<gene>
    <name evidence="2" type="ORF">Daus18300_011161</name>
</gene>
<evidence type="ECO:0000313" key="2">
    <source>
        <dbReference type="EMBL" id="KAL1855255.1"/>
    </source>
</evidence>
<evidence type="ECO:0008006" key="4">
    <source>
        <dbReference type="Google" id="ProtNLM"/>
    </source>
</evidence>
<protein>
    <recommendedName>
        <fullName evidence="4">F-box domain-containing protein</fullName>
    </recommendedName>
</protein>
<feature type="compositionally biased region" description="Polar residues" evidence="1">
    <location>
        <begin position="421"/>
        <end position="431"/>
    </location>
</feature>
<feature type="compositionally biased region" description="Low complexity" evidence="1">
    <location>
        <begin position="401"/>
        <end position="414"/>
    </location>
</feature>
<feature type="region of interest" description="Disordered" evidence="1">
    <location>
        <begin position="545"/>
        <end position="725"/>
    </location>
</feature>
<feature type="compositionally biased region" description="Polar residues" evidence="1">
    <location>
        <begin position="510"/>
        <end position="519"/>
    </location>
</feature>
<name>A0ABR3W7L0_9PEZI</name>
<feature type="compositionally biased region" description="Basic residues" evidence="1">
    <location>
        <begin position="608"/>
        <end position="625"/>
    </location>
</feature>
<feature type="region of interest" description="Disordered" evidence="1">
    <location>
        <begin position="443"/>
        <end position="486"/>
    </location>
</feature>
<evidence type="ECO:0000313" key="3">
    <source>
        <dbReference type="Proteomes" id="UP001583177"/>
    </source>
</evidence>
<dbReference type="EMBL" id="JAWRVE010000132">
    <property type="protein sequence ID" value="KAL1855255.1"/>
    <property type="molecule type" value="Genomic_DNA"/>
</dbReference>
<comment type="caution">
    <text evidence="2">The sequence shown here is derived from an EMBL/GenBank/DDBJ whole genome shotgun (WGS) entry which is preliminary data.</text>
</comment>
<feature type="compositionally biased region" description="Polar residues" evidence="1">
    <location>
        <begin position="635"/>
        <end position="647"/>
    </location>
</feature>